<dbReference type="Proteomes" id="UP001642360">
    <property type="component" value="Unassembled WGS sequence"/>
</dbReference>
<organism evidence="2 3">
    <name type="scientific">Ilex paraguariensis</name>
    <name type="common">yerba mate</name>
    <dbReference type="NCBI Taxonomy" id="185542"/>
    <lineage>
        <taxon>Eukaryota</taxon>
        <taxon>Viridiplantae</taxon>
        <taxon>Streptophyta</taxon>
        <taxon>Embryophyta</taxon>
        <taxon>Tracheophyta</taxon>
        <taxon>Spermatophyta</taxon>
        <taxon>Magnoliopsida</taxon>
        <taxon>eudicotyledons</taxon>
        <taxon>Gunneridae</taxon>
        <taxon>Pentapetalae</taxon>
        <taxon>asterids</taxon>
        <taxon>campanulids</taxon>
        <taxon>Aquifoliales</taxon>
        <taxon>Aquifoliaceae</taxon>
        <taxon>Ilex</taxon>
    </lineage>
</organism>
<dbReference type="PANTHER" id="PTHR33868:SF10">
    <property type="entry name" value="OS08G0483100 PROTEIN"/>
    <property type="match status" value="1"/>
</dbReference>
<protein>
    <submittedName>
        <fullName evidence="2">Uncharacterized protein</fullName>
    </submittedName>
</protein>
<feature type="coiled-coil region" evidence="1">
    <location>
        <begin position="68"/>
        <end position="95"/>
    </location>
</feature>
<evidence type="ECO:0000313" key="2">
    <source>
        <dbReference type="EMBL" id="CAK9171954.1"/>
    </source>
</evidence>
<evidence type="ECO:0000256" key="1">
    <source>
        <dbReference type="SAM" id="Coils"/>
    </source>
</evidence>
<dbReference type="EMBL" id="CAUOFW020005876">
    <property type="protein sequence ID" value="CAK9171954.1"/>
    <property type="molecule type" value="Genomic_DNA"/>
</dbReference>
<dbReference type="AlphaFoldDB" id="A0ABC8TRZ2"/>
<gene>
    <name evidence="2" type="ORF">ILEXP_LOCUS41577</name>
</gene>
<proteinExistence type="predicted"/>
<dbReference type="PANTHER" id="PTHR33868">
    <property type="entry name" value="EXPRESSED PROTEIN"/>
    <property type="match status" value="1"/>
</dbReference>
<name>A0ABC8TRZ2_9AQUA</name>
<comment type="caution">
    <text evidence="2">The sequence shown here is derived from an EMBL/GenBank/DDBJ whole genome shotgun (WGS) entry which is preliminary data.</text>
</comment>
<reference evidence="2 3" key="1">
    <citation type="submission" date="2024-02" db="EMBL/GenBank/DDBJ databases">
        <authorList>
            <person name="Vignale AGUSTIN F."/>
            <person name="Sosa J E."/>
            <person name="Modenutti C."/>
        </authorList>
    </citation>
    <scope>NUCLEOTIDE SEQUENCE [LARGE SCALE GENOMIC DNA]</scope>
</reference>
<evidence type="ECO:0000313" key="3">
    <source>
        <dbReference type="Proteomes" id="UP001642360"/>
    </source>
</evidence>
<sequence length="122" mass="13489">MGLMLSPKSGIELMQNCDLPPPLKVFSGPDKKVIPPMNSLIGQEEEAVAFPMSRSGSEGENLELLRALRLSQTRAREAERKAQVLVKERDTLSNAAAAKAIWAVVMKIQRRKMMLMKKARAG</sequence>
<keyword evidence="3" id="KW-1185">Reference proteome</keyword>
<keyword evidence="1" id="KW-0175">Coiled coil</keyword>
<accession>A0ABC8TRZ2</accession>